<keyword evidence="2" id="KW-1185">Reference proteome</keyword>
<comment type="caution">
    <text evidence="1">The sequence shown here is derived from an EMBL/GenBank/DDBJ whole genome shotgun (WGS) entry which is preliminary data.</text>
</comment>
<evidence type="ECO:0000313" key="1">
    <source>
        <dbReference type="EMBL" id="MEQ2229126.1"/>
    </source>
</evidence>
<evidence type="ECO:0000313" key="2">
    <source>
        <dbReference type="Proteomes" id="UP001482620"/>
    </source>
</evidence>
<accession>A0ABV0T8Q5</accession>
<organism evidence="1 2">
    <name type="scientific">Ilyodon furcidens</name>
    <name type="common">goldbreast splitfin</name>
    <dbReference type="NCBI Taxonomy" id="33524"/>
    <lineage>
        <taxon>Eukaryota</taxon>
        <taxon>Metazoa</taxon>
        <taxon>Chordata</taxon>
        <taxon>Craniata</taxon>
        <taxon>Vertebrata</taxon>
        <taxon>Euteleostomi</taxon>
        <taxon>Actinopterygii</taxon>
        <taxon>Neopterygii</taxon>
        <taxon>Teleostei</taxon>
        <taxon>Neoteleostei</taxon>
        <taxon>Acanthomorphata</taxon>
        <taxon>Ovalentaria</taxon>
        <taxon>Atherinomorphae</taxon>
        <taxon>Cyprinodontiformes</taxon>
        <taxon>Goodeidae</taxon>
        <taxon>Ilyodon</taxon>
    </lineage>
</organism>
<dbReference type="Proteomes" id="UP001482620">
    <property type="component" value="Unassembled WGS sequence"/>
</dbReference>
<name>A0ABV0T8Q5_9TELE</name>
<sequence>MFFATLHGPIKDCKVSRSYCGKSSTNNHPPATVLHCWYQMFVLICSVWFCVDHDQRSLLWSHLSREHCPRRLGTSPPYSLEKEKITIATSALACSECLAFTSLSCSHFLLIHRQRLHRTAWSHKEDLQLDLQTEVFLQSTESESFQIFPDMLK</sequence>
<proteinExistence type="predicted"/>
<protein>
    <submittedName>
        <fullName evidence="1">Uncharacterized protein</fullName>
    </submittedName>
</protein>
<reference evidence="1 2" key="1">
    <citation type="submission" date="2021-06" db="EMBL/GenBank/DDBJ databases">
        <authorList>
            <person name="Palmer J.M."/>
        </authorList>
    </citation>
    <scope>NUCLEOTIDE SEQUENCE [LARGE SCALE GENOMIC DNA]</scope>
    <source>
        <strain evidence="2">if_2019</strain>
        <tissue evidence="1">Muscle</tissue>
    </source>
</reference>
<gene>
    <name evidence="1" type="ORF">ILYODFUR_015716</name>
</gene>
<dbReference type="EMBL" id="JAHRIQ010024562">
    <property type="protein sequence ID" value="MEQ2229126.1"/>
    <property type="molecule type" value="Genomic_DNA"/>
</dbReference>